<name>A0A060SYG0_BLAAD</name>
<organism evidence="1">
    <name type="scientific">Blastobotrys adeninivorans</name>
    <name type="common">Yeast</name>
    <name type="synonym">Arxula adeninivorans</name>
    <dbReference type="NCBI Taxonomy" id="409370"/>
    <lineage>
        <taxon>Eukaryota</taxon>
        <taxon>Fungi</taxon>
        <taxon>Dikarya</taxon>
        <taxon>Ascomycota</taxon>
        <taxon>Saccharomycotina</taxon>
        <taxon>Dipodascomycetes</taxon>
        <taxon>Dipodascales</taxon>
        <taxon>Trichomonascaceae</taxon>
        <taxon>Blastobotrys</taxon>
    </lineage>
</organism>
<dbReference type="AlphaFoldDB" id="A0A060SYG0"/>
<reference evidence="1" key="2">
    <citation type="submission" date="2014-06" db="EMBL/GenBank/DDBJ databases">
        <title>The complete genome of Blastobotrys (Arxula) adeninivorans LS3 - a yeast of biotechnological interest.</title>
        <authorList>
            <person name="Kunze G."/>
            <person name="Gaillardin C."/>
            <person name="Czernicka M."/>
            <person name="Durrens P."/>
            <person name="Martin T."/>
            <person name="Boer E."/>
            <person name="Gabaldon T."/>
            <person name="Cruz J."/>
            <person name="Talla E."/>
            <person name="Marck C."/>
            <person name="Goffeau A."/>
            <person name="Barbe V."/>
            <person name="Baret P."/>
            <person name="Baronian K."/>
            <person name="Beier S."/>
            <person name="Bleykasten C."/>
            <person name="Bode R."/>
            <person name="Casaregola S."/>
            <person name="Despons L."/>
            <person name="Fairhead C."/>
            <person name="Giersberg M."/>
            <person name="Gierski P."/>
            <person name="Hahnel U."/>
            <person name="Hartmann A."/>
            <person name="Jankowska D."/>
            <person name="Jubin C."/>
            <person name="Jung P."/>
            <person name="Lafontaine I."/>
            <person name="Leh-Louis V."/>
            <person name="Lemaire M."/>
            <person name="Marcet-Houben M."/>
            <person name="Mascher M."/>
            <person name="Morel G."/>
            <person name="Richard G.-F."/>
            <person name="Riechen J."/>
            <person name="Sacerdot C."/>
            <person name="Sarkar A."/>
            <person name="Savel G."/>
            <person name="Schacherer J."/>
            <person name="Sherman D."/>
            <person name="Straub M.-L."/>
            <person name="Stein N."/>
            <person name="Thierry A."/>
            <person name="Trautwein-Schult A."/>
            <person name="Westhof E."/>
            <person name="Worch S."/>
            <person name="Dujon B."/>
            <person name="Souciet J.-L."/>
            <person name="Wincker P."/>
            <person name="Scholz U."/>
            <person name="Neuveglise N."/>
        </authorList>
    </citation>
    <scope>NUCLEOTIDE SEQUENCE</scope>
    <source>
        <strain evidence="1">LS3</strain>
    </source>
</reference>
<protein>
    <submittedName>
        <fullName evidence="1">ARAD1A15950p</fullName>
    </submittedName>
</protein>
<gene>
    <name evidence="1" type="ORF">GNLVRS02_ARAD1A15950g</name>
</gene>
<dbReference type="EMBL" id="HG937691">
    <property type="protein sequence ID" value="CDP33718.1"/>
    <property type="molecule type" value="Genomic_DNA"/>
</dbReference>
<accession>A0A060SYG0</accession>
<proteinExistence type="predicted"/>
<sequence>MTENDDNALVYGYQRGMATIQQLIHMTLTFRAQSHLQSHVCTVQYLLSPLQSSAIQALVSAAPDQLIHKTAEYTSTTTVQFGLECHDHAMLFQLQDALMSVTILPDLPQQSQTLHLFTA</sequence>
<reference evidence="1" key="1">
    <citation type="submission" date="2014-02" db="EMBL/GenBank/DDBJ databases">
        <authorList>
            <person name="Genoscope - CEA"/>
        </authorList>
    </citation>
    <scope>NUCLEOTIDE SEQUENCE</scope>
    <source>
        <strain evidence="1">LS3</strain>
    </source>
</reference>
<evidence type="ECO:0000313" key="1">
    <source>
        <dbReference type="EMBL" id="CDP33718.1"/>
    </source>
</evidence>